<dbReference type="GO" id="GO:0003978">
    <property type="term" value="F:UDP-glucose 4-epimerase activity"/>
    <property type="evidence" value="ECO:0007669"/>
    <property type="project" value="UniProtKB-EC"/>
</dbReference>
<keyword evidence="3" id="KW-0520">NAD</keyword>
<evidence type="ECO:0000256" key="2">
    <source>
        <dbReference type="ARBA" id="ARBA00007637"/>
    </source>
</evidence>
<dbReference type="GO" id="GO:0033499">
    <property type="term" value="P:galactose catabolic process via UDP-galactose, Leloir pathway"/>
    <property type="evidence" value="ECO:0007669"/>
    <property type="project" value="TreeGrafter"/>
</dbReference>
<gene>
    <name evidence="7" type="ORF">MGWOODY_Mmi2368</name>
</gene>
<evidence type="ECO:0000256" key="1">
    <source>
        <dbReference type="ARBA" id="ARBA00001911"/>
    </source>
</evidence>
<comment type="cofactor">
    <cofactor evidence="1">
        <name>NAD(+)</name>
        <dbReference type="ChEBI" id="CHEBI:57540"/>
    </cofactor>
</comment>
<evidence type="ECO:0000256" key="4">
    <source>
        <dbReference type="ARBA" id="ARBA00023235"/>
    </source>
</evidence>
<dbReference type="CDD" id="cd05247">
    <property type="entry name" value="UDP_G4E_1_SDR_e"/>
    <property type="match status" value="1"/>
</dbReference>
<reference evidence="7" key="1">
    <citation type="submission" date="2015-10" db="EMBL/GenBank/DDBJ databases">
        <authorList>
            <person name="Gilbert D.G."/>
        </authorList>
    </citation>
    <scope>NUCLEOTIDE SEQUENCE</scope>
</reference>
<dbReference type="PANTHER" id="PTHR43725">
    <property type="entry name" value="UDP-GLUCOSE 4-EPIMERASE"/>
    <property type="match status" value="1"/>
</dbReference>
<dbReference type="NCBIfam" id="TIGR01179">
    <property type="entry name" value="galE"/>
    <property type="match status" value="1"/>
</dbReference>
<proteinExistence type="inferred from homology"/>
<dbReference type="Pfam" id="PF01370">
    <property type="entry name" value="Epimerase"/>
    <property type="match status" value="1"/>
</dbReference>
<name>A0A160VHW3_9ZZZZ</name>
<dbReference type="InterPro" id="IPR001509">
    <property type="entry name" value="Epimerase_deHydtase"/>
</dbReference>
<feature type="domain" description="NAD-dependent epimerase/dehydratase" evidence="6">
    <location>
        <begin position="3"/>
        <end position="244"/>
    </location>
</feature>
<evidence type="ECO:0000259" key="6">
    <source>
        <dbReference type="Pfam" id="PF01370"/>
    </source>
</evidence>
<protein>
    <submittedName>
        <fullName evidence="7">UDP-glucose 4-epimerase</fullName>
        <ecNumber evidence="7">5.1.3.2</ecNumber>
    </submittedName>
</protein>
<accession>A0A160VHW3</accession>
<dbReference type="EC" id="5.1.3.2" evidence="7"/>
<comment type="similarity">
    <text evidence="2">Belongs to the NAD(P)-dependent epimerase/dehydratase family.</text>
</comment>
<dbReference type="EMBL" id="FAXC01000290">
    <property type="protein sequence ID" value="CUV09709.1"/>
    <property type="molecule type" value="Genomic_DNA"/>
</dbReference>
<keyword evidence="5" id="KW-0119">Carbohydrate metabolism</keyword>
<dbReference type="SUPFAM" id="SSF51735">
    <property type="entry name" value="NAD(P)-binding Rossmann-fold domains"/>
    <property type="match status" value="1"/>
</dbReference>
<dbReference type="InterPro" id="IPR005886">
    <property type="entry name" value="UDP_G4E"/>
</dbReference>
<evidence type="ECO:0000256" key="3">
    <source>
        <dbReference type="ARBA" id="ARBA00023027"/>
    </source>
</evidence>
<dbReference type="PANTHER" id="PTHR43725:SF53">
    <property type="entry name" value="UDP-ARABINOSE 4-EPIMERASE 1"/>
    <property type="match status" value="1"/>
</dbReference>
<organism evidence="7">
    <name type="scientific">hydrothermal vent metagenome</name>
    <dbReference type="NCBI Taxonomy" id="652676"/>
    <lineage>
        <taxon>unclassified sequences</taxon>
        <taxon>metagenomes</taxon>
        <taxon>ecological metagenomes</taxon>
    </lineage>
</organism>
<evidence type="ECO:0000256" key="5">
    <source>
        <dbReference type="ARBA" id="ARBA00023277"/>
    </source>
</evidence>
<dbReference type="InterPro" id="IPR036291">
    <property type="entry name" value="NAD(P)-bd_dom_sf"/>
</dbReference>
<dbReference type="AlphaFoldDB" id="A0A160VHW3"/>
<dbReference type="Gene3D" id="3.40.50.720">
    <property type="entry name" value="NAD(P)-binding Rossmann-like Domain"/>
    <property type="match status" value="1"/>
</dbReference>
<dbReference type="Gene3D" id="3.90.25.10">
    <property type="entry name" value="UDP-galactose 4-epimerase, domain 1"/>
    <property type="match status" value="1"/>
</dbReference>
<keyword evidence="4 7" id="KW-0413">Isomerase</keyword>
<evidence type="ECO:0000313" key="7">
    <source>
        <dbReference type="EMBL" id="CUV09709.1"/>
    </source>
</evidence>
<sequence length="322" mass="35779">MKVFVTGGAGYIGSHITLELLEAGHDVTVYDDLSLGFKDNVDNRAQFIEGSTLDKNCLKKSLLNEFDAVVHMAAFKAAGESMTDPGKYSQNNLNGTINLLNAMTELGVKDLIFSSTAAVYGYPNYLPVDEAHDLKPINFYGYTKLVIEQIMQWYADLTGLRYVALRYFNAAGYDITGRIRCIERNPANLLPIVMELASGRKESMEVFGNDYNTVDGTGVRDYIHVSDLATAHVKALDYLSQNEKCVTLNLATGEGYSVLEVIKKAEEISGKNITYDIVKRRPGDPAKLVATSKLAFDLLDWDPKYSSLETLLSSMWNIYKNE</sequence>